<feature type="non-terminal residue" evidence="1">
    <location>
        <position position="45"/>
    </location>
</feature>
<proteinExistence type="predicted"/>
<protein>
    <submittedName>
        <fullName evidence="1">2723_t:CDS:1</fullName>
    </submittedName>
</protein>
<gene>
    <name evidence="1" type="ORF">SPELUC_LOCUS11996</name>
</gene>
<comment type="caution">
    <text evidence="1">The sequence shown here is derived from an EMBL/GenBank/DDBJ whole genome shotgun (WGS) entry which is preliminary data.</text>
</comment>
<evidence type="ECO:0000313" key="2">
    <source>
        <dbReference type="Proteomes" id="UP000789366"/>
    </source>
</evidence>
<dbReference type="Proteomes" id="UP000789366">
    <property type="component" value="Unassembled WGS sequence"/>
</dbReference>
<evidence type="ECO:0000313" key="1">
    <source>
        <dbReference type="EMBL" id="CAG8714046.1"/>
    </source>
</evidence>
<sequence length="45" mass="5506">MSEYKEPCKIYNYSEQPLITYKAYNSIYIYTVIHERTYPKLPILQ</sequence>
<dbReference type="EMBL" id="CAJVPW010026938">
    <property type="protein sequence ID" value="CAG8714046.1"/>
    <property type="molecule type" value="Genomic_DNA"/>
</dbReference>
<reference evidence="1" key="1">
    <citation type="submission" date="2021-06" db="EMBL/GenBank/DDBJ databases">
        <authorList>
            <person name="Kallberg Y."/>
            <person name="Tangrot J."/>
            <person name="Rosling A."/>
        </authorList>
    </citation>
    <scope>NUCLEOTIDE SEQUENCE</scope>
    <source>
        <strain evidence="1">28 12/20/2015</strain>
    </source>
</reference>
<keyword evidence="2" id="KW-1185">Reference proteome</keyword>
<organism evidence="1 2">
    <name type="scientific">Cetraspora pellucida</name>
    <dbReference type="NCBI Taxonomy" id="1433469"/>
    <lineage>
        <taxon>Eukaryota</taxon>
        <taxon>Fungi</taxon>
        <taxon>Fungi incertae sedis</taxon>
        <taxon>Mucoromycota</taxon>
        <taxon>Glomeromycotina</taxon>
        <taxon>Glomeromycetes</taxon>
        <taxon>Diversisporales</taxon>
        <taxon>Gigasporaceae</taxon>
        <taxon>Cetraspora</taxon>
    </lineage>
</organism>
<accession>A0ACA9PKL4</accession>
<name>A0ACA9PKL4_9GLOM</name>